<evidence type="ECO:0000313" key="6">
    <source>
        <dbReference type="Proteomes" id="UP000649617"/>
    </source>
</evidence>
<gene>
    <name evidence="5" type="primary">exgA</name>
    <name evidence="5" type="ORF">SPIL2461_LOCUS4835</name>
</gene>
<dbReference type="InterPro" id="IPR019410">
    <property type="entry name" value="Methyltransf_16"/>
</dbReference>
<evidence type="ECO:0000313" key="5">
    <source>
        <dbReference type="EMBL" id="CAE7250949.1"/>
    </source>
</evidence>
<keyword evidence="2" id="KW-0378">Hydrolase</keyword>
<dbReference type="EMBL" id="CAJNIZ010006557">
    <property type="protein sequence ID" value="CAE7250949.1"/>
    <property type="molecule type" value="Genomic_DNA"/>
</dbReference>
<dbReference type="GO" id="GO:0005576">
    <property type="term" value="C:extracellular region"/>
    <property type="evidence" value="ECO:0007669"/>
    <property type="project" value="TreeGrafter"/>
</dbReference>
<dbReference type="InterPro" id="IPR050386">
    <property type="entry name" value="Glycosyl_hydrolase_5"/>
</dbReference>
<dbReference type="Proteomes" id="UP000649617">
    <property type="component" value="Unassembled WGS sequence"/>
</dbReference>
<sequence>MASNDPDECEAGLLGAEDASEEASAPVALCRRGSAALGLLVLLALLAMGGHRSLRLHPHLEANVEDFVREFSMPEGAGVNLGGWFVLEDWFFSGSSGKLVSSEHREGQGRCLPPLLHHVNEPWPSEGVLAFRLNASMGTKQTTRIFQAHREEFFQKEELQEIVRSGIDTIRLPLTWAAFADALETALVPDPFYPDIAAFATIPRAELASFLRHAARNGATVILDIHAFPGGSQQGTYNGIWPNRPAFWTENSKVGNPVPLTEVGRWIVQALIQWAETLDPEAKKGIKGLTLMNEPAHFNAWTHFAQEDDVLSWLSEAADDFRKSMLPVQGVKLYVNMIETAFSQFERSAVPWFLKTFSQEEREQWAIADVHWYVAWDSGHCDGRTVKGGAFSCSAPLADVRGKLNWCAHDASSRLRHLFGKGLVAVTEFSAGTFHQARYACSDSKVVRAFLEEQVKAFRSDQIEPFFWTWKMPFGPNFEPGWSLKYLLGLEKDHERALGCGEPASCSAVVIDQLNAGLCRKAWLGECNVPLTGTYRPLKAAWSKAVCRLERGSSETGHEVELRGHLPVLWTGGCADLNWAVGLSFAVLGNEVLLTDIGDLQATLTQGNITQNQGSIAAAGGAATYATLDWRRLPQRDQYGYFDLVFAGDVIWHETLVEPFLQAVAWATSGPGAGEVILSHKVRDQESVALFQQMLSSLGLQIAKEVPSEQLLGQDGHPDVRVYHLKRVH</sequence>
<dbReference type="InterPro" id="IPR001547">
    <property type="entry name" value="Glyco_hydro_5"/>
</dbReference>
<reference evidence="5" key="1">
    <citation type="submission" date="2021-02" db="EMBL/GenBank/DDBJ databases">
        <authorList>
            <person name="Dougan E. K."/>
            <person name="Rhodes N."/>
            <person name="Thang M."/>
            <person name="Chan C."/>
        </authorList>
    </citation>
    <scope>NUCLEOTIDE SEQUENCE</scope>
</reference>
<dbReference type="GO" id="GO:0009986">
    <property type="term" value="C:cell surface"/>
    <property type="evidence" value="ECO:0007669"/>
    <property type="project" value="TreeGrafter"/>
</dbReference>
<feature type="domain" description="Glycoside hydrolase family 5" evidence="4">
    <location>
        <begin position="155"/>
        <end position="471"/>
    </location>
</feature>
<dbReference type="Pfam" id="PF00150">
    <property type="entry name" value="Cellulase"/>
    <property type="match status" value="1"/>
</dbReference>
<dbReference type="PANTHER" id="PTHR31297:SF38">
    <property type="entry name" value="X8 DOMAIN-CONTAINING PROTEIN"/>
    <property type="match status" value="1"/>
</dbReference>
<dbReference type="Gene3D" id="3.20.20.80">
    <property type="entry name" value="Glycosidases"/>
    <property type="match status" value="1"/>
</dbReference>
<keyword evidence="3" id="KW-0326">Glycosidase</keyword>
<evidence type="ECO:0000256" key="3">
    <source>
        <dbReference type="ARBA" id="ARBA00023295"/>
    </source>
</evidence>
<dbReference type="PANTHER" id="PTHR31297">
    <property type="entry name" value="GLUCAN ENDO-1,6-BETA-GLUCOSIDASE B"/>
    <property type="match status" value="1"/>
</dbReference>
<proteinExistence type="inferred from homology"/>
<dbReference type="Gene3D" id="3.40.50.150">
    <property type="entry name" value="Vaccinia Virus protein VP39"/>
    <property type="match status" value="1"/>
</dbReference>
<dbReference type="OrthoDB" id="62120at2759"/>
<comment type="caution">
    <text evidence="5">The sequence shown here is derived from an EMBL/GenBank/DDBJ whole genome shotgun (WGS) entry which is preliminary data.</text>
</comment>
<dbReference type="SUPFAM" id="SSF51445">
    <property type="entry name" value="(Trans)glycosidases"/>
    <property type="match status" value="1"/>
</dbReference>
<keyword evidence="6" id="KW-1185">Reference proteome</keyword>
<protein>
    <submittedName>
        <fullName evidence="5">ExgA protein</fullName>
    </submittedName>
</protein>
<name>A0A812LWP1_SYMPI</name>
<evidence type="ECO:0000256" key="2">
    <source>
        <dbReference type="ARBA" id="ARBA00022801"/>
    </source>
</evidence>
<dbReference type="GO" id="GO:0009251">
    <property type="term" value="P:glucan catabolic process"/>
    <property type="evidence" value="ECO:0007669"/>
    <property type="project" value="TreeGrafter"/>
</dbReference>
<evidence type="ECO:0000259" key="4">
    <source>
        <dbReference type="Pfam" id="PF00150"/>
    </source>
</evidence>
<dbReference type="Pfam" id="PF10294">
    <property type="entry name" value="Methyltransf_16"/>
    <property type="match status" value="1"/>
</dbReference>
<dbReference type="InterPro" id="IPR017853">
    <property type="entry name" value="GH"/>
</dbReference>
<accession>A0A812LWP1</accession>
<organism evidence="5 6">
    <name type="scientific">Symbiodinium pilosum</name>
    <name type="common">Dinoflagellate</name>
    <dbReference type="NCBI Taxonomy" id="2952"/>
    <lineage>
        <taxon>Eukaryota</taxon>
        <taxon>Sar</taxon>
        <taxon>Alveolata</taxon>
        <taxon>Dinophyceae</taxon>
        <taxon>Suessiales</taxon>
        <taxon>Symbiodiniaceae</taxon>
        <taxon>Symbiodinium</taxon>
    </lineage>
</organism>
<dbReference type="AlphaFoldDB" id="A0A812LWP1"/>
<dbReference type="GO" id="GO:0008422">
    <property type="term" value="F:beta-glucosidase activity"/>
    <property type="evidence" value="ECO:0007669"/>
    <property type="project" value="TreeGrafter"/>
</dbReference>
<evidence type="ECO:0000256" key="1">
    <source>
        <dbReference type="ARBA" id="ARBA00005641"/>
    </source>
</evidence>
<comment type="similarity">
    <text evidence="1">Belongs to the glycosyl hydrolase 5 (cellulase A) family.</text>
</comment>
<dbReference type="InterPro" id="IPR029063">
    <property type="entry name" value="SAM-dependent_MTases_sf"/>
</dbReference>